<dbReference type="InterPro" id="IPR001342">
    <property type="entry name" value="HDH_cat"/>
</dbReference>
<keyword evidence="6" id="KW-0028">Amino-acid biosynthesis</keyword>
<evidence type="ECO:0000256" key="4">
    <source>
        <dbReference type="ARBA" id="ARBA00013213"/>
    </source>
</evidence>
<keyword evidence="18" id="KW-1185">Reference proteome</keyword>
<gene>
    <name evidence="15" type="primary">hom</name>
    <name evidence="15" type="ORF">AGA_2396</name>
    <name evidence="16" type="ORF">GOB80_04390</name>
</gene>
<keyword evidence="7" id="KW-0791">Threonine biosynthesis</keyword>
<comment type="similarity">
    <text evidence="3 13">Belongs to the homoserine dehydrogenase family.</text>
</comment>
<evidence type="ECO:0000256" key="5">
    <source>
        <dbReference type="ARBA" id="ARBA00013376"/>
    </source>
</evidence>
<dbReference type="InterPro" id="IPR005106">
    <property type="entry name" value="Asp/hSer_DH_NAD-bd"/>
</dbReference>
<dbReference type="PIRSF" id="PIRSF000098">
    <property type="entry name" value="Homoser_dehydrog"/>
    <property type="match status" value="1"/>
</dbReference>
<feature type="active site" description="Proton donor" evidence="11">
    <location>
        <position position="212"/>
    </location>
</feature>
<evidence type="ECO:0000256" key="7">
    <source>
        <dbReference type="ARBA" id="ARBA00022697"/>
    </source>
</evidence>
<name>A0A0U5BLI3_9PROT</name>
<dbReference type="InterPro" id="IPR045865">
    <property type="entry name" value="ACT-like_dom_sf"/>
</dbReference>
<dbReference type="Pfam" id="PF00742">
    <property type="entry name" value="Homoserine_dh"/>
    <property type="match status" value="1"/>
</dbReference>
<evidence type="ECO:0000256" key="12">
    <source>
        <dbReference type="PIRSR" id="PIRSR000098-2"/>
    </source>
</evidence>
<comment type="pathway">
    <text evidence="2">Amino-acid biosynthesis; L-methionine biosynthesis via de novo pathway; L-homoserine from L-aspartate: step 3/3.</text>
</comment>
<dbReference type="GO" id="GO:0050661">
    <property type="term" value="F:NADP binding"/>
    <property type="evidence" value="ECO:0007669"/>
    <property type="project" value="InterPro"/>
</dbReference>
<dbReference type="Pfam" id="PF03447">
    <property type="entry name" value="NAD_binding_3"/>
    <property type="match status" value="1"/>
</dbReference>
<sequence>MTSCSSSSPLRLGIAGLGTVGAGVIKLLRANADLLSARAGRPLEVVAVSARDRTRDRGVDVSGLRWYDNAADLVTDPDVDVVVELIGGAEGTARTLVEAALKAGKPVVTANKALLALHGTDLARLSADNNAPLLFEAAVAGGIPAIKTVREGLAADRLLRVGGILNGTCNYILTVMRETGKDFATVLKDAQDLGYAEADPSTDVDGLDAAHKLTILAGLAFGQPVAFDSVHVEGIRRIGAVDQTFARALGYRIKLLGLASMTDAGLQARVTPCLVPQHAPLAQVDGVFNAVVAEGEFVGRIMIEGRGAGAGPTASAVTADLVDIARGHTIAVWGVQTSTLPALRACPISSGQGAFYLRLMVEDRPGVIADITAILRDCGVSLRSMLQHPAENESTPYVPLVLVTHQTSEAAMQDAVTRIDALNVVTDSTVVIRIEAA</sequence>
<dbReference type="UniPathway" id="UPA00051">
    <property type="reaction ID" value="UER00465"/>
</dbReference>
<dbReference type="Gene3D" id="3.30.70.260">
    <property type="match status" value="1"/>
</dbReference>
<dbReference type="Proteomes" id="UP000657200">
    <property type="component" value="Unassembled WGS sequence"/>
</dbReference>
<dbReference type="InterPro" id="IPR002912">
    <property type="entry name" value="ACT_dom"/>
</dbReference>
<feature type="binding site" evidence="12">
    <location>
        <position position="112"/>
    </location>
    <ligand>
        <name>NADPH</name>
        <dbReference type="ChEBI" id="CHEBI:57783"/>
    </ligand>
</feature>
<dbReference type="Proteomes" id="UP000068250">
    <property type="component" value="Chromosome I"/>
</dbReference>
<dbReference type="Pfam" id="PF01842">
    <property type="entry name" value="ACT"/>
    <property type="match status" value="1"/>
</dbReference>
<evidence type="ECO:0000256" key="10">
    <source>
        <dbReference type="ARBA" id="ARBA00023167"/>
    </source>
</evidence>
<accession>A0A0U5BLI3</accession>
<comment type="pathway">
    <text evidence="1">Amino-acid biosynthesis; L-threonine biosynthesis; L-threonine from L-aspartate: step 3/5.</text>
</comment>
<dbReference type="Gene3D" id="3.30.360.10">
    <property type="entry name" value="Dihydrodipicolinate Reductase, domain 2"/>
    <property type="match status" value="1"/>
</dbReference>
<keyword evidence="8 12" id="KW-0521">NADP</keyword>
<evidence type="ECO:0000313" key="18">
    <source>
        <dbReference type="Proteomes" id="UP000657200"/>
    </source>
</evidence>
<evidence type="ECO:0000256" key="3">
    <source>
        <dbReference type="ARBA" id="ARBA00006753"/>
    </source>
</evidence>
<organism evidence="15 17">
    <name type="scientific">Acetobacter ghanensis</name>
    <dbReference type="NCBI Taxonomy" id="431306"/>
    <lineage>
        <taxon>Bacteria</taxon>
        <taxon>Pseudomonadati</taxon>
        <taxon>Pseudomonadota</taxon>
        <taxon>Alphaproteobacteria</taxon>
        <taxon>Acetobacterales</taxon>
        <taxon>Acetobacteraceae</taxon>
        <taxon>Acetobacter</taxon>
    </lineage>
</organism>
<reference evidence="17" key="2">
    <citation type="submission" date="2014-09" db="EMBL/GenBank/DDBJ databases">
        <authorList>
            <person name="Illeghems K.G."/>
        </authorList>
    </citation>
    <scope>NUCLEOTIDE SEQUENCE [LARGE SCALE GENOMIC DNA]</scope>
    <source>
        <strain evidence="17">LMG 23848T</strain>
    </source>
</reference>
<dbReference type="PANTHER" id="PTHR43331:SF1">
    <property type="entry name" value="HOMOSERINE DEHYDROGENASE"/>
    <property type="match status" value="1"/>
</dbReference>
<evidence type="ECO:0000256" key="11">
    <source>
        <dbReference type="PIRSR" id="PIRSR000098-1"/>
    </source>
</evidence>
<evidence type="ECO:0000313" key="16">
    <source>
        <dbReference type="EMBL" id="NHO38935.1"/>
    </source>
</evidence>
<dbReference type="AlphaFoldDB" id="A0A0U5BLI3"/>
<keyword evidence="10" id="KW-0486">Methionine biosynthesis</keyword>
<dbReference type="SUPFAM" id="SSF51735">
    <property type="entry name" value="NAD(P)-binding Rossmann-fold domains"/>
    <property type="match status" value="1"/>
</dbReference>
<dbReference type="RefSeq" id="WP_059024373.1">
    <property type="nucleotide sequence ID" value="NZ_LN609302.1"/>
</dbReference>
<dbReference type="Gene3D" id="3.40.50.720">
    <property type="entry name" value="NAD(P)-binding Rossmann-like Domain"/>
    <property type="match status" value="1"/>
</dbReference>
<dbReference type="PANTHER" id="PTHR43331">
    <property type="entry name" value="HOMOSERINE DEHYDROGENASE"/>
    <property type="match status" value="1"/>
</dbReference>
<protein>
    <recommendedName>
        <fullName evidence="5">Homoserine dehydrogenase</fullName>
        <ecNumber evidence="4">1.1.1.3</ecNumber>
    </recommendedName>
</protein>
<evidence type="ECO:0000256" key="1">
    <source>
        <dbReference type="ARBA" id="ARBA00005056"/>
    </source>
</evidence>
<feature type="binding site" evidence="12">
    <location>
        <position position="197"/>
    </location>
    <ligand>
        <name>L-homoserine</name>
        <dbReference type="ChEBI" id="CHEBI:57476"/>
    </ligand>
</feature>
<dbReference type="STRING" id="431306.AGA_2396"/>
<evidence type="ECO:0000313" key="17">
    <source>
        <dbReference type="Proteomes" id="UP000068250"/>
    </source>
</evidence>
<proteinExistence type="inferred from homology"/>
<evidence type="ECO:0000256" key="8">
    <source>
        <dbReference type="ARBA" id="ARBA00022857"/>
    </source>
</evidence>
<reference evidence="15" key="1">
    <citation type="submission" date="2014-09" db="EMBL/GenBank/DDBJ databases">
        <authorList>
            <person name="Magalhaes I.L.F."/>
            <person name="Oliveira U."/>
            <person name="Santos F.R."/>
            <person name="Vidigal T.H.D.A."/>
            <person name="Brescovit A.D."/>
            <person name="Santos A.J."/>
        </authorList>
    </citation>
    <scope>NUCLEOTIDE SEQUENCE</scope>
    <source>
        <strain evidence="15">LMG 23848T</strain>
    </source>
</reference>
<dbReference type="PROSITE" id="PS51671">
    <property type="entry name" value="ACT"/>
    <property type="match status" value="1"/>
</dbReference>
<evidence type="ECO:0000313" key="15">
    <source>
        <dbReference type="EMBL" id="CEF57084.1"/>
    </source>
</evidence>
<dbReference type="SUPFAM" id="SSF55347">
    <property type="entry name" value="Glyceraldehyde-3-phosphate dehydrogenase-like, C-terminal domain"/>
    <property type="match status" value="1"/>
</dbReference>
<evidence type="ECO:0000256" key="13">
    <source>
        <dbReference type="RuleBase" id="RU004171"/>
    </source>
</evidence>
<dbReference type="GO" id="GO:0009086">
    <property type="term" value="P:methionine biosynthetic process"/>
    <property type="evidence" value="ECO:0007669"/>
    <property type="project" value="UniProtKB-KW"/>
</dbReference>
<reference evidence="16 18" key="3">
    <citation type="journal article" date="2020" name="Int. J. Syst. Evol. Microbiol.">
        <title>Novel acetic acid bacteria from cider fermentations: Acetobacter conturbans sp. nov. and Acetobacter fallax sp. nov.</title>
        <authorList>
            <person name="Sombolestani A.S."/>
            <person name="Cleenwerck I."/>
            <person name="Cnockaert M."/>
            <person name="Borremans W."/>
            <person name="Wieme A.D."/>
            <person name="De Vuyst L."/>
            <person name="Vandamme P."/>
        </authorList>
    </citation>
    <scope>NUCLEOTIDE SEQUENCE [LARGE SCALE GENOMIC DNA]</scope>
    <source>
        <strain evidence="16 18">LMG 23848</strain>
    </source>
</reference>
<dbReference type="InterPro" id="IPR019811">
    <property type="entry name" value="HDH_CS"/>
</dbReference>
<keyword evidence="9 15" id="KW-0560">Oxidoreductase</keyword>
<dbReference type="UniPathway" id="UPA00050">
    <property type="reaction ID" value="UER00063"/>
</dbReference>
<dbReference type="GO" id="GO:0009088">
    <property type="term" value="P:threonine biosynthetic process"/>
    <property type="evidence" value="ECO:0007669"/>
    <property type="project" value="UniProtKB-UniPathway"/>
</dbReference>
<dbReference type="NCBIfam" id="NF004976">
    <property type="entry name" value="PRK06349.1"/>
    <property type="match status" value="1"/>
</dbReference>
<dbReference type="OrthoDB" id="9808167at2"/>
<dbReference type="EMBL" id="LN609302">
    <property type="protein sequence ID" value="CEF57084.1"/>
    <property type="molecule type" value="Genomic_DNA"/>
</dbReference>
<dbReference type="GO" id="GO:0004412">
    <property type="term" value="F:homoserine dehydrogenase activity"/>
    <property type="evidence" value="ECO:0007669"/>
    <property type="project" value="UniProtKB-EC"/>
</dbReference>
<feature type="binding site" evidence="12">
    <location>
        <begin position="15"/>
        <end position="22"/>
    </location>
    <ligand>
        <name>NADP(+)</name>
        <dbReference type="ChEBI" id="CHEBI:58349"/>
    </ligand>
</feature>
<feature type="domain" description="ACT" evidence="14">
    <location>
        <begin position="356"/>
        <end position="433"/>
    </location>
</feature>
<dbReference type="PROSITE" id="PS01042">
    <property type="entry name" value="HOMOSER_DHGENASE"/>
    <property type="match status" value="1"/>
</dbReference>
<dbReference type="InterPro" id="IPR036291">
    <property type="entry name" value="NAD(P)-bd_dom_sf"/>
</dbReference>
<evidence type="ECO:0000256" key="9">
    <source>
        <dbReference type="ARBA" id="ARBA00023002"/>
    </source>
</evidence>
<dbReference type="CDD" id="cd04881">
    <property type="entry name" value="ACT_HSDH-Hom"/>
    <property type="match status" value="1"/>
</dbReference>
<dbReference type="InterPro" id="IPR016204">
    <property type="entry name" value="HDH"/>
</dbReference>
<dbReference type="EC" id="1.1.1.3" evidence="4"/>
<evidence type="ECO:0000259" key="14">
    <source>
        <dbReference type="PROSITE" id="PS51671"/>
    </source>
</evidence>
<evidence type="ECO:0000256" key="2">
    <source>
        <dbReference type="ARBA" id="ARBA00005062"/>
    </source>
</evidence>
<dbReference type="FunFam" id="3.30.360.10:FF:000005">
    <property type="entry name" value="Homoserine dehydrogenase"/>
    <property type="match status" value="1"/>
</dbReference>
<dbReference type="SUPFAM" id="SSF55021">
    <property type="entry name" value="ACT-like"/>
    <property type="match status" value="1"/>
</dbReference>
<dbReference type="PATRIC" id="fig|431306.5.peg.2472"/>
<evidence type="ECO:0000256" key="6">
    <source>
        <dbReference type="ARBA" id="ARBA00022605"/>
    </source>
</evidence>
<dbReference type="EMBL" id="WOTE01000002">
    <property type="protein sequence ID" value="NHO38935.1"/>
    <property type="molecule type" value="Genomic_DNA"/>
</dbReference>